<evidence type="ECO:0000313" key="9">
    <source>
        <dbReference type="Proteomes" id="UP000287502"/>
    </source>
</evidence>
<dbReference type="AlphaFoldDB" id="A0A3R5Z0K3"/>
<evidence type="ECO:0000256" key="7">
    <source>
        <dbReference type="SAM" id="Phobius"/>
    </source>
</evidence>
<dbReference type="KEGG" id="gtl:EP073_11835"/>
<keyword evidence="4 7" id="KW-0812">Transmembrane</keyword>
<feature type="transmembrane region" description="Helical" evidence="7">
    <location>
        <begin position="100"/>
        <end position="120"/>
    </location>
</feature>
<protein>
    <recommendedName>
        <fullName evidence="10">AEC family transporter</fullName>
    </recommendedName>
</protein>
<accession>A0A3R5Z0K3</accession>
<comment type="subcellular location">
    <subcellularLocation>
        <location evidence="1">Membrane</location>
        <topology evidence="1">Multi-pass membrane protein</topology>
    </subcellularLocation>
</comment>
<feature type="transmembrane region" description="Helical" evidence="7">
    <location>
        <begin position="232"/>
        <end position="251"/>
    </location>
</feature>
<organism evidence="8 9">
    <name type="scientific">Geovibrio thiophilus</name>
    <dbReference type="NCBI Taxonomy" id="139438"/>
    <lineage>
        <taxon>Bacteria</taxon>
        <taxon>Pseudomonadati</taxon>
        <taxon>Deferribacterota</taxon>
        <taxon>Deferribacteres</taxon>
        <taxon>Deferribacterales</taxon>
        <taxon>Geovibrionaceae</taxon>
        <taxon>Geovibrio</taxon>
    </lineage>
</organism>
<dbReference type="OrthoDB" id="9815385at2"/>
<dbReference type="InterPro" id="IPR004776">
    <property type="entry name" value="Mem_transp_PIN-like"/>
</dbReference>
<keyword evidence="9" id="KW-1185">Reference proteome</keyword>
<keyword evidence="5 7" id="KW-1133">Transmembrane helix</keyword>
<name>A0A3R5Z0K3_9BACT</name>
<dbReference type="PANTHER" id="PTHR36838">
    <property type="entry name" value="AUXIN EFFLUX CARRIER FAMILY PROTEIN"/>
    <property type="match status" value="1"/>
</dbReference>
<reference evidence="8 9" key="1">
    <citation type="submission" date="2019-01" db="EMBL/GenBank/DDBJ databases">
        <title>Geovibrio thiophilus DSM 11263, complete genome.</title>
        <authorList>
            <person name="Spring S."/>
            <person name="Bunk B."/>
            <person name="Sproer C."/>
        </authorList>
    </citation>
    <scope>NUCLEOTIDE SEQUENCE [LARGE SCALE GENOMIC DNA]</scope>
    <source>
        <strain evidence="8 9">DSM 11263</strain>
    </source>
</reference>
<feature type="transmembrane region" description="Helical" evidence="7">
    <location>
        <begin position="288"/>
        <end position="305"/>
    </location>
</feature>
<evidence type="ECO:0000256" key="2">
    <source>
        <dbReference type="ARBA" id="ARBA00022448"/>
    </source>
</evidence>
<keyword evidence="2" id="KW-0813">Transport</keyword>
<dbReference type="EMBL" id="CP035108">
    <property type="protein sequence ID" value="QAR34067.1"/>
    <property type="molecule type" value="Genomic_DNA"/>
</dbReference>
<dbReference type="PANTHER" id="PTHR36838:SF3">
    <property type="entry name" value="TRANSPORTER AUXIN EFFLUX CARRIER EC FAMILY"/>
    <property type="match status" value="1"/>
</dbReference>
<gene>
    <name evidence="8" type="ORF">EP073_11835</name>
</gene>
<feature type="transmembrane region" description="Helical" evidence="7">
    <location>
        <begin position="257"/>
        <end position="276"/>
    </location>
</feature>
<evidence type="ECO:0000313" key="8">
    <source>
        <dbReference type="EMBL" id="QAR34067.1"/>
    </source>
</evidence>
<evidence type="ECO:0000256" key="4">
    <source>
        <dbReference type="ARBA" id="ARBA00022692"/>
    </source>
</evidence>
<evidence type="ECO:0000256" key="6">
    <source>
        <dbReference type="ARBA" id="ARBA00023136"/>
    </source>
</evidence>
<keyword evidence="6 7" id="KW-0472">Membrane</keyword>
<feature type="transmembrane region" description="Helical" evidence="7">
    <location>
        <begin position="36"/>
        <end position="55"/>
    </location>
</feature>
<evidence type="ECO:0000256" key="5">
    <source>
        <dbReference type="ARBA" id="ARBA00022989"/>
    </source>
</evidence>
<sequence>MGYIDIFKTVMPYFGVFAAGFVLKRGFGLPPQADKFLFRLFIHFFFPCLVVNFITGNENLRDITSSLSLPLWGMASVASGFAAAYFLAPFIGLKDSRERRAFAFSIGVYNYGFFTLPVVAHLFGRDSAGQLLLFNFGIDFIYWTAGIVILTGSYRTGIIRLATSTPFYALFLSVAVNAVFSPEPFGGAAGKILDVISFLTMPLGLFVSGLALGEGLRGSSLGGSMKIGFAGILLRMVVMAFVFLLAARYAVDDRGLKIIFAAQSAMPAGMMNLAVVKYFMGESRVTSAVIVFTTAAALVSMPVWLEFAFRFAGV</sequence>
<dbReference type="GO" id="GO:0016020">
    <property type="term" value="C:membrane"/>
    <property type="evidence" value="ECO:0007669"/>
    <property type="project" value="UniProtKB-SubCell"/>
</dbReference>
<evidence type="ECO:0008006" key="10">
    <source>
        <dbReference type="Google" id="ProtNLM"/>
    </source>
</evidence>
<evidence type="ECO:0000256" key="1">
    <source>
        <dbReference type="ARBA" id="ARBA00004141"/>
    </source>
</evidence>
<dbReference type="Proteomes" id="UP000287502">
    <property type="component" value="Chromosome"/>
</dbReference>
<dbReference type="RefSeq" id="WP_128467371.1">
    <property type="nucleotide sequence ID" value="NZ_CP035108.1"/>
</dbReference>
<dbReference type="Pfam" id="PF03547">
    <property type="entry name" value="Mem_trans"/>
    <property type="match status" value="2"/>
</dbReference>
<feature type="transmembrane region" description="Helical" evidence="7">
    <location>
        <begin position="6"/>
        <end position="24"/>
    </location>
</feature>
<feature type="transmembrane region" description="Helical" evidence="7">
    <location>
        <begin position="158"/>
        <end position="180"/>
    </location>
</feature>
<feature type="transmembrane region" description="Helical" evidence="7">
    <location>
        <begin position="132"/>
        <end position="151"/>
    </location>
</feature>
<dbReference type="GO" id="GO:0055085">
    <property type="term" value="P:transmembrane transport"/>
    <property type="evidence" value="ECO:0007669"/>
    <property type="project" value="InterPro"/>
</dbReference>
<evidence type="ECO:0000256" key="3">
    <source>
        <dbReference type="ARBA" id="ARBA00022475"/>
    </source>
</evidence>
<keyword evidence="3" id="KW-1003">Cell membrane</keyword>
<feature type="transmembrane region" description="Helical" evidence="7">
    <location>
        <begin position="192"/>
        <end position="212"/>
    </location>
</feature>
<proteinExistence type="predicted"/>
<feature type="transmembrane region" description="Helical" evidence="7">
    <location>
        <begin position="67"/>
        <end position="88"/>
    </location>
</feature>